<evidence type="ECO:0000256" key="1">
    <source>
        <dbReference type="SAM" id="MobiDB-lite"/>
    </source>
</evidence>
<organism evidence="2 3">
    <name type="scientific">Portunus trituberculatus</name>
    <name type="common">Swimming crab</name>
    <name type="synonym">Neptunus trituberculatus</name>
    <dbReference type="NCBI Taxonomy" id="210409"/>
    <lineage>
        <taxon>Eukaryota</taxon>
        <taxon>Metazoa</taxon>
        <taxon>Ecdysozoa</taxon>
        <taxon>Arthropoda</taxon>
        <taxon>Crustacea</taxon>
        <taxon>Multicrustacea</taxon>
        <taxon>Malacostraca</taxon>
        <taxon>Eumalacostraca</taxon>
        <taxon>Eucarida</taxon>
        <taxon>Decapoda</taxon>
        <taxon>Pleocyemata</taxon>
        <taxon>Brachyura</taxon>
        <taxon>Eubrachyura</taxon>
        <taxon>Portunoidea</taxon>
        <taxon>Portunidae</taxon>
        <taxon>Portuninae</taxon>
        <taxon>Portunus</taxon>
    </lineage>
</organism>
<gene>
    <name evidence="2" type="ORF">E2C01_026451</name>
</gene>
<feature type="region of interest" description="Disordered" evidence="1">
    <location>
        <begin position="1"/>
        <end position="36"/>
    </location>
</feature>
<feature type="region of interest" description="Disordered" evidence="1">
    <location>
        <begin position="69"/>
        <end position="93"/>
    </location>
</feature>
<evidence type="ECO:0000313" key="3">
    <source>
        <dbReference type="Proteomes" id="UP000324222"/>
    </source>
</evidence>
<comment type="caution">
    <text evidence="2">The sequence shown here is derived from an EMBL/GenBank/DDBJ whole genome shotgun (WGS) entry which is preliminary data.</text>
</comment>
<proteinExistence type="predicted"/>
<sequence length="93" mass="10060">MAQYVFNDVNSHRSGFTHPHPPHTTPTLSSSPPHYHRLSSTSICSGHYSTASLITALASTLPTPVISSSFPRPCVPSPLSPPRDSLLVRDKVQ</sequence>
<dbReference type="Proteomes" id="UP000324222">
    <property type="component" value="Unassembled WGS sequence"/>
</dbReference>
<keyword evidence="3" id="KW-1185">Reference proteome</keyword>
<dbReference type="AlphaFoldDB" id="A0A5B7EIW6"/>
<name>A0A5B7EIW6_PORTR</name>
<evidence type="ECO:0000313" key="2">
    <source>
        <dbReference type="EMBL" id="MPC33109.1"/>
    </source>
</evidence>
<dbReference type="EMBL" id="VSRR010002761">
    <property type="protein sequence ID" value="MPC33109.1"/>
    <property type="molecule type" value="Genomic_DNA"/>
</dbReference>
<reference evidence="2 3" key="1">
    <citation type="submission" date="2019-05" db="EMBL/GenBank/DDBJ databases">
        <title>Another draft genome of Portunus trituberculatus and its Hox gene families provides insights of decapod evolution.</title>
        <authorList>
            <person name="Jeong J.-H."/>
            <person name="Song I."/>
            <person name="Kim S."/>
            <person name="Choi T."/>
            <person name="Kim D."/>
            <person name="Ryu S."/>
            <person name="Kim W."/>
        </authorList>
    </citation>
    <scope>NUCLEOTIDE SEQUENCE [LARGE SCALE GENOMIC DNA]</scope>
    <source>
        <tissue evidence="2">Muscle</tissue>
    </source>
</reference>
<protein>
    <submittedName>
        <fullName evidence="2">Uncharacterized protein</fullName>
    </submittedName>
</protein>
<accession>A0A5B7EIW6</accession>